<evidence type="ECO:0000313" key="1">
    <source>
        <dbReference type="EMBL" id="SEJ09751.1"/>
    </source>
</evidence>
<protein>
    <submittedName>
        <fullName evidence="1">Uncharacterized protein</fullName>
    </submittedName>
</protein>
<dbReference type="AlphaFoldDB" id="A0A1H6VYL0"/>
<accession>A0A1H6VYL0</accession>
<sequence>YSHNIINRKRVLGMDSILKEEKYLDYLSKLYAESTFKKGNTIVGQRIGANTIYCLYIEDNFFIMTATNVRTFNFYDSFKGNIKDILSLDIKENLFTFKISLTLKEKKEGKYSITEYRFSTSKILLTNFNIKNTRSFINKK</sequence>
<evidence type="ECO:0000313" key="2">
    <source>
        <dbReference type="Proteomes" id="UP000198564"/>
    </source>
</evidence>
<feature type="non-terminal residue" evidence="1">
    <location>
        <position position="1"/>
    </location>
</feature>
<name>A0A1H6VYL0_9LACT</name>
<dbReference type="EMBL" id="FNYW01000087">
    <property type="protein sequence ID" value="SEJ09751.1"/>
    <property type="molecule type" value="Genomic_DNA"/>
</dbReference>
<organism evidence="1 2">
    <name type="scientific">Alkalibacterium gilvum</name>
    <dbReference type="NCBI Taxonomy" id="1130080"/>
    <lineage>
        <taxon>Bacteria</taxon>
        <taxon>Bacillati</taxon>
        <taxon>Bacillota</taxon>
        <taxon>Bacilli</taxon>
        <taxon>Lactobacillales</taxon>
        <taxon>Carnobacteriaceae</taxon>
        <taxon>Alkalibacterium</taxon>
    </lineage>
</organism>
<dbReference type="Proteomes" id="UP000198564">
    <property type="component" value="Unassembled WGS sequence"/>
</dbReference>
<reference evidence="2" key="1">
    <citation type="submission" date="2016-10" db="EMBL/GenBank/DDBJ databases">
        <authorList>
            <person name="Varghese N."/>
            <person name="Submissions S."/>
        </authorList>
    </citation>
    <scope>NUCLEOTIDE SEQUENCE [LARGE SCALE GENOMIC DNA]</scope>
    <source>
        <strain evidence="2">DSM 25751</strain>
    </source>
</reference>
<dbReference type="RefSeq" id="WP_218141956.1">
    <property type="nucleotide sequence ID" value="NZ_FNYW01000087.1"/>
</dbReference>
<proteinExistence type="predicted"/>
<keyword evidence="2" id="KW-1185">Reference proteome</keyword>
<gene>
    <name evidence="1" type="ORF">SAMN04488113_1871</name>
</gene>